<dbReference type="Gene3D" id="3.40.50.1000">
    <property type="entry name" value="HAD superfamily/HAD-like"/>
    <property type="match status" value="1"/>
</dbReference>
<accession>A0ABV6KK64</accession>
<dbReference type="Gene3D" id="3.30.1240.10">
    <property type="match status" value="1"/>
</dbReference>
<dbReference type="InterPro" id="IPR036412">
    <property type="entry name" value="HAD-like_sf"/>
</dbReference>
<proteinExistence type="predicted"/>
<protein>
    <submittedName>
        <fullName evidence="1">Cof-type HAD-IIB family hydrolase</fullName>
        <ecNumber evidence="1">3.1.3.-</ecNumber>
    </submittedName>
</protein>
<dbReference type="PANTHER" id="PTHR10000">
    <property type="entry name" value="PHOSPHOSERINE PHOSPHATASE"/>
    <property type="match status" value="1"/>
</dbReference>
<dbReference type="SUPFAM" id="SSF56784">
    <property type="entry name" value="HAD-like"/>
    <property type="match status" value="1"/>
</dbReference>
<dbReference type="EC" id="3.1.3.-" evidence="1"/>
<dbReference type="InterPro" id="IPR006379">
    <property type="entry name" value="HAD-SF_hydro_IIB"/>
</dbReference>
<keyword evidence="2" id="KW-1185">Reference proteome</keyword>
<evidence type="ECO:0000313" key="1">
    <source>
        <dbReference type="EMBL" id="MFC0473712.1"/>
    </source>
</evidence>
<keyword evidence="1" id="KW-0378">Hydrolase</keyword>
<dbReference type="PANTHER" id="PTHR10000:SF50">
    <property type="entry name" value="STRESS RESPONSE PROTEIN YHAX"/>
    <property type="match status" value="1"/>
</dbReference>
<dbReference type="InterPro" id="IPR023214">
    <property type="entry name" value="HAD_sf"/>
</dbReference>
<reference evidence="1 2" key="1">
    <citation type="submission" date="2024-09" db="EMBL/GenBank/DDBJ databases">
        <authorList>
            <person name="Sun Q."/>
            <person name="Mori K."/>
        </authorList>
    </citation>
    <scope>NUCLEOTIDE SEQUENCE [LARGE SCALE GENOMIC DNA]</scope>
    <source>
        <strain evidence="1 2">NCAIM B.02610</strain>
    </source>
</reference>
<dbReference type="NCBIfam" id="TIGR00099">
    <property type="entry name" value="Cof-subfamily"/>
    <property type="match status" value="1"/>
</dbReference>
<sequence>MTYKLLALNIDGTVLKSNARISKQTKDAIEYVKEKGVYVTLATSRPFPSAKKIAKALKVDGFLISSDGAFIANDTDEPIFVRRLKEEKALQIVDILERYDCHIRVLHEAFSIGNKVRQRNHLIAKMTIGVGDPLFYPISFVDSVCERLMEEPIAPPKIQVQFFDAHEQKKAVRQLDDIVTGINMFESAPGRLEIVGTGVSKARGLQTLGQYLGVASNEMVAIGAQETDVEMINQVGLGVAMGNATESVKNVADWLTRSNEQNGVSYMIKEVFRKQLRVQL</sequence>
<dbReference type="CDD" id="cd07516">
    <property type="entry name" value="HAD_Pase"/>
    <property type="match status" value="1"/>
</dbReference>
<dbReference type="RefSeq" id="WP_335961409.1">
    <property type="nucleotide sequence ID" value="NZ_JAXBLX010000017.1"/>
</dbReference>
<dbReference type="Proteomes" id="UP001589838">
    <property type="component" value="Unassembled WGS sequence"/>
</dbReference>
<name>A0ABV6KK64_9BACI</name>
<gene>
    <name evidence="1" type="ORF">ACFFHM_25170</name>
</gene>
<comment type="caution">
    <text evidence="1">The sequence shown here is derived from an EMBL/GenBank/DDBJ whole genome shotgun (WGS) entry which is preliminary data.</text>
</comment>
<evidence type="ECO:0000313" key="2">
    <source>
        <dbReference type="Proteomes" id="UP001589838"/>
    </source>
</evidence>
<dbReference type="InterPro" id="IPR000150">
    <property type="entry name" value="Cof"/>
</dbReference>
<dbReference type="NCBIfam" id="TIGR01484">
    <property type="entry name" value="HAD-SF-IIB"/>
    <property type="match status" value="1"/>
</dbReference>
<dbReference type="EMBL" id="JBHLUX010000095">
    <property type="protein sequence ID" value="MFC0473712.1"/>
    <property type="molecule type" value="Genomic_DNA"/>
</dbReference>
<dbReference type="GO" id="GO:0016787">
    <property type="term" value="F:hydrolase activity"/>
    <property type="evidence" value="ECO:0007669"/>
    <property type="project" value="UniProtKB-KW"/>
</dbReference>
<dbReference type="Pfam" id="PF08282">
    <property type="entry name" value="Hydrolase_3"/>
    <property type="match status" value="1"/>
</dbReference>
<organism evidence="1 2">
    <name type="scientific">Halalkalibacter kiskunsagensis</name>
    <dbReference type="NCBI Taxonomy" id="1548599"/>
    <lineage>
        <taxon>Bacteria</taxon>
        <taxon>Bacillati</taxon>
        <taxon>Bacillota</taxon>
        <taxon>Bacilli</taxon>
        <taxon>Bacillales</taxon>
        <taxon>Bacillaceae</taxon>
        <taxon>Halalkalibacter</taxon>
    </lineage>
</organism>